<dbReference type="Proteomes" id="UP000236316">
    <property type="component" value="Segment"/>
</dbReference>
<organism evidence="1">
    <name type="scientific">Orpheovirus IHUMI-LCC2</name>
    <dbReference type="NCBI Taxonomy" id="2023057"/>
    <lineage>
        <taxon>Viruses</taxon>
        <taxon>Varidnaviria</taxon>
        <taxon>Bamfordvirae</taxon>
        <taxon>Nucleocytoviricota</taxon>
        <taxon>Megaviricetes</taxon>
        <taxon>Pimascovirales</taxon>
        <taxon>Ocovirineae</taxon>
        <taxon>Orpheoviridae</taxon>
        <taxon>Alphaorpheovirus</taxon>
        <taxon>Alphaorpheovirus massiliense</taxon>
    </lineage>
</organism>
<reference evidence="1" key="1">
    <citation type="submission" date="2017-08" db="EMBL/GenBank/DDBJ databases">
        <authorList>
            <consortium name="Urmite Genomes"/>
        </authorList>
    </citation>
    <scope>NUCLEOTIDE SEQUENCE [LARGE SCALE GENOMIC DNA]</scope>
    <source>
        <strain evidence="1">IHUMI-LCC2</strain>
    </source>
</reference>
<keyword evidence="2" id="KW-1185">Reference proteome</keyword>
<accession>A0A2I2L3I4</accession>
<protein>
    <submittedName>
        <fullName evidence="1">Uncharacterized protein</fullName>
    </submittedName>
</protein>
<dbReference type="KEGG" id="vg:35381953"/>
<proteinExistence type="predicted"/>
<evidence type="ECO:0000313" key="2">
    <source>
        <dbReference type="Proteomes" id="UP000236316"/>
    </source>
</evidence>
<dbReference type="EMBL" id="LT906555">
    <property type="protein sequence ID" value="SNW62096.1"/>
    <property type="molecule type" value="Genomic_DNA"/>
</dbReference>
<sequence length="65" mass="6644">MSEHCIRTPGGTTICKKGNNGSISGTNLSIGPVSIGTSATIKNGKVSKACVHYSVGPYSSKKCTK</sequence>
<gene>
    <name evidence="1" type="ORF">ORPV_192</name>
</gene>
<evidence type="ECO:0000313" key="1">
    <source>
        <dbReference type="EMBL" id="SNW62096.1"/>
    </source>
</evidence>
<dbReference type="GeneID" id="35381953"/>
<name>A0A2I2L3I4_9VIRU</name>
<dbReference type="RefSeq" id="YP_009448398.1">
    <property type="nucleotide sequence ID" value="NC_036594.1"/>
</dbReference>